<dbReference type="EMBL" id="CP018477">
    <property type="protein sequence ID" value="ASV72888.1"/>
    <property type="molecule type" value="Genomic_DNA"/>
</dbReference>
<dbReference type="AlphaFoldDB" id="A0A286RAA1"/>
<dbReference type="Proteomes" id="UP000215086">
    <property type="component" value="Chromosome"/>
</dbReference>
<dbReference type="InterPro" id="IPR011335">
    <property type="entry name" value="Restrct_endonuc-II-like"/>
</dbReference>
<dbReference type="SUPFAM" id="SSF52980">
    <property type="entry name" value="Restriction endonuclease-like"/>
    <property type="match status" value="1"/>
</dbReference>
<name>A0A286RAA1_9BACT</name>
<evidence type="ECO:0000313" key="2">
    <source>
        <dbReference type="Proteomes" id="UP000215086"/>
    </source>
</evidence>
<dbReference type="InterPro" id="IPR011856">
    <property type="entry name" value="tRNA_endonuc-like_dom_sf"/>
</dbReference>
<proteinExistence type="predicted"/>
<keyword evidence="2" id="KW-1185">Reference proteome</keyword>
<accession>A0A286RAA1</accession>
<reference evidence="1 2" key="1">
    <citation type="journal article" name="Front. Microbiol.">
        <title>Sugar Metabolism of the First Thermophilic Planctomycete Thermogutta terrifontis: Comparative Genomic and Transcriptomic Approaches.</title>
        <authorList>
            <person name="Elcheninov A.G."/>
            <person name="Menzel P."/>
            <person name="Gudbergsdottir S.R."/>
            <person name="Slesarev A.I."/>
            <person name="Kadnikov V.V."/>
            <person name="Krogh A."/>
            <person name="Bonch-Osmolovskaya E.A."/>
            <person name="Peng X."/>
            <person name="Kublanov I.V."/>
        </authorList>
    </citation>
    <scope>NUCLEOTIDE SEQUENCE [LARGE SCALE GENOMIC DNA]</scope>
    <source>
        <strain evidence="1 2">R1</strain>
    </source>
</reference>
<sequence length="478" mass="53714">MVVLSSEQLWPNILGLVHWHKHEGGVKDLCIYYTNNPVRSKQPAERFAAFAKKVFPPIHVHLPEAPGGTLPQDVLGQILAWQKQLPARRWIINATGGLKLMFYGAVQAKELPNTEVVYGELSGEWFRWRKTAHGEQLESLSIDRAETDYIPVRYLVQAQSGVAFNRTWQCQKPEPLPVAQVVQDGIETGWDWPRMFARIGRPNEGQAGFLFEKFVAAVLLEMGIPQVDVNAKLGEGNGQSVQEIDVIANYRGRILIFDCKLRVESEEGRRVEPLAVQIRQAAAIRRDIGGIGAMLLMIRPGRAFREQEKLLARELGVDILDSAATLNFFRELARFCGLPGELPASLQKAQDLLDGAKSQGYQEALAKSSFLGATPGAEPRGVLIRLESHLNKYMEETAQDWAVYQMGRHIYLYYKIPPNVPAAVCLNRWQQICDEVAEIKPLWTAKGGKVALARLIPKVDTDQLRMFLGRHRGQKLLQ</sequence>
<dbReference type="GO" id="GO:0003676">
    <property type="term" value="F:nucleic acid binding"/>
    <property type="evidence" value="ECO:0007669"/>
    <property type="project" value="InterPro"/>
</dbReference>
<organism evidence="1 2">
    <name type="scientific">Thermogutta terrifontis</name>
    <dbReference type="NCBI Taxonomy" id="1331910"/>
    <lineage>
        <taxon>Bacteria</taxon>
        <taxon>Pseudomonadati</taxon>
        <taxon>Planctomycetota</taxon>
        <taxon>Planctomycetia</taxon>
        <taxon>Pirellulales</taxon>
        <taxon>Thermoguttaceae</taxon>
        <taxon>Thermogutta</taxon>
    </lineage>
</organism>
<dbReference type="Gene3D" id="3.40.50.10770">
    <property type="entry name" value="Hypothetical protein VC1899 like domain (Restriction endonuclease-like)"/>
    <property type="match status" value="1"/>
</dbReference>
<dbReference type="Gene3D" id="3.40.1350.10">
    <property type="match status" value="1"/>
</dbReference>
<dbReference type="KEGG" id="ttf:THTE_0286"/>
<evidence type="ECO:0000313" key="1">
    <source>
        <dbReference type="EMBL" id="ASV72888.1"/>
    </source>
</evidence>
<protein>
    <submittedName>
        <fullName evidence="1">Uncharacterized protein</fullName>
    </submittedName>
</protein>
<gene>
    <name evidence="1" type="ORF">THTE_0286</name>
</gene>